<dbReference type="InterPro" id="IPR029000">
    <property type="entry name" value="Cyclophilin-like_dom_sf"/>
</dbReference>
<organism evidence="2">
    <name type="scientific">freshwater metagenome</name>
    <dbReference type="NCBI Taxonomy" id="449393"/>
    <lineage>
        <taxon>unclassified sequences</taxon>
        <taxon>metagenomes</taxon>
        <taxon>ecological metagenomes</taxon>
    </lineage>
</organism>
<dbReference type="PRINTS" id="PR00153">
    <property type="entry name" value="CSAPPISMRASE"/>
</dbReference>
<dbReference type="Pfam" id="PF00160">
    <property type="entry name" value="Pro_isomerase"/>
    <property type="match status" value="1"/>
</dbReference>
<evidence type="ECO:0000313" key="2">
    <source>
        <dbReference type="EMBL" id="CAB4733768.1"/>
    </source>
</evidence>
<dbReference type="PROSITE" id="PS50072">
    <property type="entry name" value="CSA_PPIASE_2"/>
    <property type="match status" value="1"/>
</dbReference>
<dbReference type="EMBL" id="CAFBPL010000002">
    <property type="protein sequence ID" value="CAB5006579.1"/>
    <property type="molecule type" value="Genomic_DNA"/>
</dbReference>
<evidence type="ECO:0000313" key="6">
    <source>
        <dbReference type="EMBL" id="CAB5006579.1"/>
    </source>
</evidence>
<reference evidence="2" key="1">
    <citation type="submission" date="2020-05" db="EMBL/GenBank/DDBJ databases">
        <authorList>
            <person name="Chiriac C."/>
            <person name="Salcher M."/>
            <person name="Ghai R."/>
            <person name="Kavagutti S V."/>
        </authorList>
    </citation>
    <scope>NUCLEOTIDE SEQUENCE</scope>
</reference>
<dbReference type="EMBL" id="CAEZYX010000003">
    <property type="protein sequence ID" value="CAB4733768.1"/>
    <property type="molecule type" value="Genomic_DNA"/>
</dbReference>
<dbReference type="PANTHER" id="PTHR45625:SF3">
    <property type="entry name" value="PEPTIDYL-PROLYL CIS-TRANS ISOMERASE B-RELATED"/>
    <property type="match status" value="1"/>
</dbReference>
<accession>A0A6J6SGE3</accession>
<dbReference type="CDD" id="cd00317">
    <property type="entry name" value="cyclophilin"/>
    <property type="match status" value="1"/>
</dbReference>
<dbReference type="InterPro" id="IPR044666">
    <property type="entry name" value="Cyclophilin_A-like"/>
</dbReference>
<evidence type="ECO:0000259" key="1">
    <source>
        <dbReference type="PROSITE" id="PS50072"/>
    </source>
</evidence>
<sequence>MKRVVTATVIAAFLLAPLPSFAGTNTNKVSESKVKCATTKARPHAAPKITPPKVLLKKAIKSITFVTNCGNIVIEPLNNLAPLTVTAITALAKGGFYNQTLCHRMMNDGAYFLQCGDPTSSGFGGPAWQPYADENLPVDGPANYPAGTVAMANSGPNTNGSQFFLVYQDTQFDPNYTIWGKITAGLNIVKAIGDAGVKGGGSVGTPATKIAIERVIVN</sequence>
<dbReference type="EMBL" id="CAFBNI010000044">
    <property type="protein sequence ID" value="CAB4944577.1"/>
    <property type="molecule type" value="Genomic_DNA"/>
</dbReference>
<dbReference type="EMBL" id="CAFBOI010000031">
    <property type="protein sequence ID" value="CAB4975361.1"/>
    <property type="molecule type" value="Genomic_DNA"/>
</dbReference>
<dbReference type="EMBL" id="CAFAAT010000034">
    <property type="protein sequence ID" value="CAB4803407.1"/>
    <property type="molecule type" value="Genomic_DNA"/>
</dbReference>
<dbReference type="SUPFAM" id="SSF50891">
    <property type="entry name" value="Cyclophilin-like"/>
    <property type="match status" value="1"/>
</dbReference>
<evidence type="ECO:0000313" key="5">
    <source>
        <dbReference type="EMBL" id="CAB4975361.1"/>
    </source>
</evidence>
<dbReference type="Gene3D" id="2.40.100.10">
    <property type="entry name" value="Cyclophilin-like"/>
    <property type="match status" value="1"/>
</dbReference>
<proteinExistence type="predicted"/>
<dbReference type="PANTHER" id="PTHR45625">
    <property type="entry name" value="PEPTIDYL-PROLYL CIS-TRANS ISOMERASE-RELATED"/>
    <property type="match status" value="1"/>
</dbReference>
<dbReference type="GO" id="GO:0003755">
    <property type="term" value="F:peptidyl-prolyl cis-trans isomerase activity"/>
    <property type="evidence" value="ECO:0007669"/>
    <property type="project" value="InterPro"/>
</dbReference>
<dbReference type="AlphaFoldDB" id="A0A6J6SGE3"/>
<name>A0A6J6SGE3_9ZZZZ</name>
<evidence type="ECO:0000313" key="3">
    <source>
        <dbReference type="EMBL" id="CAB4803407.1"/>
    </source>
</evidence>
<gene>
    <name evidence="2" type="ORF">UFOPK2802_00055</name>
    <name evidence="3" type="ORF">UFOPK3083_00485</name>
    <name evidence="4" type="ORF">UFOPK3783_00508</name>
    <name evidence="5" type="ORF">UFOPK3948_00432</name>
    <name evidence="6" type="ORF">UFOPK4113_00054</name>
</gene>
<dbReference type="InterPro" id="IPR002130">
    <property type="entry name" value="Cyclophilin-type_PPIase_dom"/>
</dbReference>
<protein>
    <submittedName>
        <fullName evidence="2">Unannotated protein</fullName>
    </submittedName>
</protein>
<feature type="domain" description="PPIase cyclophilin-type" evidence="1">
    <location>
        <begin position="70"/>
        <end position="217"/>
    </location>
</feature>
<evidence type="ECO:0000313" key="4">
    <source>
        <dbReference type="EMBL" id="CAB4944577.1"/>
    </source>
</evidence>